<evidence type="ECO:0000313" key="3">
    <source>
        <dbReference type="EMBL" id="MBP2400597.1"/>
    </source>
</evidence>
<dbReference type="CDD" id="cd02440">
    <property type="entry name" value="AdoMet_MTases"/>
    <property type="match status" value="1"/>
</dbReference>
<dbReference type="SUPFAM" id="SSF53335">
    <property type="entry name" value="S-adenosyl-L-methionine-dependent methyltransferases"/>
    <property type="match status" value="1"/>
</dbReference>
<dbReference type="InterPro" id="IPR044548">
    <property type="entry name" value="AF0060_NTP-PPase_MazG-like"/>
</dbReference>
<evidence type="ECO:0000313" key="4">
    <source>
        <dbReference type="Proteomes" id="UP001519291"/>
    </source>
</evidence>
<evidence type="ECO:0000256" key="2">
    <source>
        <dbReference type="ARBA" id="ARBA00022679"/>
    </source>
</evidence>
<dbReference type="Gene3D" id="1.10.287.1080">
    <property type="entry name" value="MazG-like"/>
    <property type="match status" value="1"/>
</dbReference>
<comment type="caution">
    <text evidence="3">The sequence shown here is derived from an EMBL/GenBank/DDBJ whole genome shotgun (WGS) entry which is preliminary data.</text>
</comment>
<reference evidence="3 4" key="1">
    <citation type="submission" date="2021-03" db="EMBL/GenBank/DDBJ databases">
        <title>Sequencing the genomes of 1000 actinobacteria strains.</title>
        <authorList>
            <person name="Klenk H.-P."/>
        </authorList>
    </citation>
    <scope>NUCLEOTIDE SEQUENCE [LARGE SCALE GENOMIC DNA]</scope>
    <source>
        <strain evidence="3 4">DSM 41480</strain>
    </source>
</reference>
<keyword evidence="1" id="KW-0489">Methyltransferase</keyword>
<keyword evidence="4" id="KW-1185">Reference proteome</keyword>
<dbReference type="GO" id="GO:0016787">
    <property type="term" value="F:hydrolase activity"/>
    <property type="evidence" value="ECO:0007669"/>
    <property type="project" value="UniProtKB-KW"/>
</dbReference>
<keyword evidence="2" id="KW-0808">Transferase</keyword>
<dbReference type="PANTHER" id="PTHR44942">
    <property type="entry name" value="METHYLTRANSF_11 DOMAIN-CONTAINING PROTEIN"/>
    <property type="match status" value="1"/>
</dbReference>
<evidence type="ECO:0000256" key="1">
    <source>
        <dbReference type="ARBA" id="ARBA00022603"/>
    </source>
</evidence>
<dbReference type="InterPro" id="IPR051052">
    <property type="entry name" value="Diverse_substrate_MTase"/>
</dbReference>
<protein>
    <submittedName>
        <fullName evidence="3">NTP pyrophosphatase (Non-canonical NTP hydrolase)</fullName>
    </submittedName>
</protein>
<dbReference type="GeneID" id="91573492"/>
<dbReference type="Proteomes" id="UP001519291">
    <property type="component" value="Unassembled WGS sequence"/>
</dbReference>
<dbReference type="SUPFAM" id="SSF101386">
    <property type="entry name" value="all-alpha NTP pyrophosphatases"/>
    <property type="match status" value="1"/>
</dbReference>
<proteinExistence type="predicted"/>
<name>A0ABS4XVS4_9ACTN</name>
<dbReference type="RefSeq" id="WP_307841831.1">
    <property type="nucleotide sequence ID" value="NZ_JAGIOH010000001.1"/>
</dbReference>
<dbReference type="CDD" id="cd11533">
    <property type="entry name" value="NTP-PPase_Af0060_like"/>
    <property type="match status" value="1"/>
</dbReference>
<dbReference type="PANTHER" id="PTHR44942:SF4">
    <property type="entry name" value="METHYLTRANSFERASE TYPE 11 DOMAIN-CONTAINING PROTEIN"/>
    <property type="match status" value="1"/>
</dbReference>
<sequence length="381" mass="41926">MTEDAWELVRRLTERLDDHSTLPVEQRRILQTLKISEEAGEVAEAVIGALGQNPRKGFSHTWDDVRAEVCDVITTGMVALNRLTPDAAEVFARHLARIAERDLGERPQSVQAPAPAPSPFAGTAALYRRYRSGPPAPAAALLARSVADVAEPVLLDLGSGTGQVPLALHAVFAQADMVEPDAGMVAETERLLPYLRGPGQSVRLHQVKAEDFIPPSGTWRADLVTICRAFHRVGRDTVLRQLDAWTTPQATVAVMGDRSPWTLDHGWAKALRLLIQSFLGDDRCTGPGDICDTQGRPYADVLAESVFGDVREYRFEEQREWTPRQVIGCLSSTSFASRAAFGDQWQAFERKALRLLTEHCDEGTGLLTEDNTFTVLLANRP</sequence>
<dbReference type="EMBL" id="JAGIOH010000001">
    <property type="protein sequence ID" value="MBP2400597.1"/>
    <property type="molecule type" value="Genomic_DNA"/>
</dbReference>
<gene>
    <name evidence="3" type="ORF">JO379_000066</name>
</gene>
<organism evidence="3 4">
    <name type="scientific">Streptomyces syringium</name>
    <dbReference type="NCBI Taxonomy" id="76729"/>
    <lineage>
        <taxon>Bacteria</taxon>
        <taxon>Bacillati</taxon>
        <taxon>Actinomycetota</taxon>
        <taxon>Actinomycetes</taxon>
        <taxon>Kitasatosporales</taxon>
        <taxon>Streptomycetaceae</taxon>
        <taxon>Streptomyces</taxon>
    </lineage>
</organism>
<keyword evidence="3" id="KW-0378">Hydrolase</keyword>
<accession>A0ABS4XVS4</accession>
<dbReference type="InterPro" id="IPR029063">
    <property type="entry name" value="SAM-dependent_MTases_sf"/>
</dbReference>
<dbReference type="Gene3D" id="3.40.50.150">
    <property type="entry name" value="Vaccinia Virus protein VP39"/>
    <property type="match status" value="1"/>
</dbReference>